<dbReference type="Pfam" id="PF10342">
    <property type="entry name" value="Kre9_KNH"/>
    <property type="match status" value="1"/>
</dbReference>
<dbReference type="InterPro" id="IPR052982">
    <property type="entry name" value="SRP1/TIP1-like"/>
</dbReference>
<name>A0A8H5BUC3_9AGAR</name>
<evidence type="ECO:0000259" key="4">
    <source>
        <dbReference type="Pfam" id="PF10342"/>
    </source>
</evidence>
<evidence type="ECO:0000256" key="1">
    <source>
        <dbReference type="ARBA" id="ARBA00022729"/>
    </source>
</evidence>
<evidence type="ECO:0000313" key="5">
    <source>
        <dbReference type="EMBL" id="KAF5328522.1"/>
    </source>
</evidence>
<dbReference type="InterPro" id="IPR018466">
    <property type="entry name" value="Kre9/Knh1-like_N"/>
</dbReference>
<gene>
    <name evidence="5" type="ORF">D9611_014371</name>
</gene>
<dbReference type="Proteomes" id="UP000541558">
    <property type="component" value="Unassembled WGS sequence"/>
</dbReference>
<feature type="compositionally biased region" description="Polar residues" evidence="2">
    <location>
        <begin position="127"/>
        <end position="141"/>
    </location>
</feature>
<reference evidence="5 6" key="1">
    <citation type="journal article" date="2020" name="ISME J.">
        <title>Uncovering the hidden diversity of litter-decomposition mechanisms in mushroom-forming fungi.</title>
        <authorList>
            <person name="Floudas D."/>
            <person name="Bentzer J."/>
            <person name="Ahren D."/>
            <person name="Johansson T."/>
            <person name="Persson P."/>
            <person name="Tunlid A."/>
        </authorList>
    </citation>
    <scope>NUCLEOTIDE SEQUENCE [LARGE SCALE GENOMIC DNA]</scope>
    <source>
        <strain evidence="5 6">CBS 175.51</strain>
    </source>
</reference>
<evidence type="ECO:0000313" key="6">
    <source>
        <dbReference type="Proteomes" id="UP000541558"/>
    </source>
</evidence>
<evidence type="ECO:0000256" key="3">
    <source>
        <dbReference type="SAM" id="SignalP"/>
    </source>
</evidence>
<dbReference type="OrthoDB" id="2432613at2759"/>
<proteinExistence type="predicted"/>
<dbReference type="PANTHER" id="PTHR40633:SF1">
    <property type="entry name" value="GPI ANCHORED SERINE-THREONINE RICH PROTEIN (AFU_ORTHOLOGUE AFUA_1G03630)"/>
    <property type="match status" value="1"/>
</dbReference>
<evidence type="ECO:0000256" key="2">
    <source>
        <dbReference type="SAM" id="MobiDB-lite"/>
    </source>
</evidence>
<feature type="domain" description="Yeast cell wall synthesis Kre9/Knh1-like N-terminal" evidence="4">
    <location>
        <begin position="29"/>
        <end position="123"/>
    </location>
</feature>
<feature type="signal peptide" evidence="3">
    <location>
        <begin position="1"/>
        <end position="22"/>
    </location>
</feature>
<feature type="compositionally biased region" description="Low complexity" evidence="2">
    <location>
        <begin position="160"/>
        <end position="216"/>
    </location>
</feature>
<keyword evidence="1 3" id="KW-0732">Signal</keyword>
<dbReference type="EMBL" id="JAACJK010000128">
    <property type="protein sequence ID" value="KAF5328522.1"/>
    <property type="molecule type" value="Genomic_DNA"/>
</dbReference>
<comment type="caution">
    <text evidence="5">The sequence shown here is derived from an EMBL/GenBank/DDBJ whole genome shotgun (WGS) entry which is preliminary data.</text>
</comment>
<accession>A0A8H5BUC3</accession>
<dbReference type="AlphaFoldDB" id="A0A8H5BUC3"/>
<sequence length="247" mass="24746">MFAKFSLPTILAAAALVGVVRADVTPSEPGPGTKFNAGTTCTVSWEGDKDSTTAWKDMSIQLMTGDNFAMVHLTTVATAQDGTTDGRFNYPCPEVTPNSNIYFYQFTATGAAGVKTWTTRFTIASATGETTEPANPTQPGTNDPVPWGTGKLVDPSKAVAPPATAGGSATGATNTTTTTTSASTTSASTTKAPISTTAAANANQTSTAKNTTAGTSTAGNGAMAPGNFMLGTAVAVASSALALALAL</sequence>
<feature type="chain" id="PRO_5034542065" description="Yeast cell wall synthesis Kre9/Knh1-like N-terminal domain-containing protein" evidence="3">
    <location>
        <begin position="23"/>
        <end position="247"/>
    </location>
</feature>
<organism evidence="5 6">
    <name type="scientific">Ephemerocybe angulata</name>
    <dbReference type="NCBI Taxonomy" id="980116"/>
    <lineage>
        <taxon>Eukaryota</taxon>
        <taxon>Fungi</taxon>
        <taxon>Dikarya</taxon>
        <taxon>Basidiomycota</taxon>
        <taxon>Agaricomycotina</taxon>
        <taxon>Agaricomycetes</taxon>
        <taxon>Agaricomycetidae</taxon>
        <taxon>Agaricales</taxon>
        <taxon>Agaricineae</taxon>
        <taxon>Psathyrellaceae</taxon>
        <taxon>Ephemerocybe</taxon>
    </lineage>
</organism>
<dbReference type="PANTHER" id="PTHR40633">
    <property type="entry name" value="MATRIX PROTEIN, PUTATIVE (AFU_ORTHOLOGUE AFUA_8G05410)-RELATED"/>
    <property type="match status" value="1"/>
</dbReference>
<keyword evidence="6" id="KW-1185">Reference proteome</keyword>
<protein>
    <recommendedName>
        <fullName evidence="4">Yeast cell wall synthesis Kre9/Knh1-like N-terminal domain-containing protein</fullName>
    </recommendedName>
</protein>
<feature type="region of interest" description="Disordered" evidence="2">
    <location>
        <begin position="127"/>
        <end position="216"/>
    </location>
</feature>